<evidence type="ECO:0000256" key="5">
    <source>
        <dbReference type="ARBA" id="ARBA00023136"/>
    </source>
</evidence>
<keyword evidence="3 6" id="KW-0812">Transmembrane</keyword>
<dbReference type="InterPro" id="IPR021940">
    <property type="entry name" value="CER1-like_C"/>
</dbReference>
<evidence type="ECO:0000259" key="7">
    <source>
        <dbReference type="Pfam" id="PF04116"/>
    </source>
</evidence>
<dbReference type="PANTHER" id="PTHR11863">
    <property type="entry name" value="STEROL DESATURASE"/>
    <property type="match status" value="1"/>
</dbReference>
<evidence type="ECO:0000256" key="2">
    <source>
        <dbReference type="ARBA" id="ARBA00009324"/>
    </source>
</evidence>
<gene>
    <name evidence="9" type="ORF">F3Y22_tig00111069pilonHSYRG00116</name>
</gene>
<dbReference type="GO" id="GO:0005506">
    <property type="term" value="F:iron ion binding"/>
    <property type="evidence" value="ECO:0007669"/>
    <property type="project" value="InterPro"/>
</dbReference>
<feature type="transmembrane region" description="Helical" evidence="6">
    <location>
        <begin position="270"/>
        <end position="290"/>
    </location>
</feature>
<dbReference type="InterPro" id="IPR006694">
    <property type="entry name" value="Fatty_acid_hydroxylase"/>
</dbReference>
<evidence type="ECO:0000256" key="1">
    <source>
        <dbReference type="ARBA" id="ARBA00004141"/>
    </source>
</evidence>
<evidence type="ECO:0000313" key="10">
    <source>
        <dbReference type="Proteomes" id="UP000436088"/>
    </source>
</evidence>
<dbReference type="Proteomes" id="UP000436088">
    <property type="component" value="Unassembled WGS sequence"/>
</dbReference>
<keyword evidence="5 6" id="KW-0472">Membrane</keyword>
<proteinExistence type="inferred from homology"/>
<organism evidence="9 10">
    <name type="scientific">Hibiscus syriacus</name>
    <name type="common">Rose of Sharon</name>
    <dbReference type="NCBI Taxonomy" id="106335"/>
    <lineage>
        <taxon>Eukaryota</taxon>
        <taxon>Viridiplantae</taxon>
        <taxon>Streptophyta</taxon>
        <taxon>Embryophyta</taxon>
        <taxon>Tracheophyta</taxon>
        <taxon>Spermatophyta</taxon>
        <taxon>Magnoliopsida</taxon>
        <taxon>eudicotyledons</taxon>
        <taxon>Gunneridae</taxon>
        <taxon>Pentapetalae</taxon>
        <taxon>rosids</taxon>
        <taxon>malvids</taxon>
        <taxon>Malvales</taxon>
        <taxon>Malvaceae</taxon>
        <taxon>Malvoideae</taxon>
        <taxon>Hibiscus</taxon>
    </lineage>
</organism>
<dbReference type="GO" id="GO:0016020">
    <property type="term" value="C:membrane"/>
    <property type="evidence" value="ECO:0007669"/>
    <property type="project" value="UniProtKB-SubCell"/>
</dbReference>
<dbReference type="GO" id="GO:0016491">
    <property type="term" value="F:oxidoreductase activity"/>
    <property type="evidence" value="ECO:0007669"/>
    <property type="project" value="InterPro"/>
</dbReference>
<evidence type="ECO:0000256" key="3">
    <source>
        <dbReference type="ARBA" id="ARBA00022692"/>
    </source>
</evidence>
<comment type="subcellular location">
    <subcellularLocation>
        <location evidence="1">Membrane</location>
        <topology evidence="1">Multi-pass membrane protein</topology>
    </subcellularLocation>
</comment>
<dbReference type="Pfam" id="PF04116">
    <property type="entry name" value="FA_hydroxylase"/>
    <property type="match status" value="1"/>
</dbReference>
<dbReference type="AlphaFoldDB" id="A0A6A2Z446"/>
<keyword evidence="10" id="KW-1185">Reference proteome</keyword>
<feature type="domain" description="Very-long-chain aldehyde decarbonylase CER1-like C-terminal" evidence="8">
    <location>
        <begin position="706"/>
        <end position="815"/>
    </location>
</feature>
<protein>
    <submittedName>
        <fullName evidence="9">Protein CER1-like 1</fullName>
    </submittedName>
</protein>
<reference evidence="9" key="1">
    <citation type="submission" date="2019-09" db="EMBL/GenBank/DDBJ databases">
        <title>Draft genome information of white flower Hibiscus syriacus.</title>
        <authorList>
            <person name="Kim Y.-M."/>
        </authorList>
    </citation>
    <scope>NUCLEOTIDE SEQUENCE [LARGE SCALE GENOMIC DNA]</scope>
    <source>
        <strain evidence="9">YM2019G1</strain>
    </source>
</reference>
<evidence type="ECO:0000256" key="4">
    <source>
        <dbReference type="ARBA" id="ARBA00022989"/>
    </source>
</evidence>
<dbReference type="EMBL" id="VEPZ02001219">
    <property type="protein sequence ID" value="KAE8686353.1"/>
    <property type="molecule type" value="Genomic_DNA"/>
</dbReference>
<sequence>MASKPGILTDWPWKPLGSFKYMLLSPWIAGSMYSIVVKEWDAFNLMILPLMLSRALHNQLWISLSRYRTAVGTNRIVDKAIEFEQVDRESNWDDQILFNAILFYLGNKYIPGASHLPIWRMDGVVITILYALFVIPLLITMLTGTASIIAIAGYTTYIDFMNSMGHCNFELFPNWIFSFFPPLKYLMYTPSFHSLHHTQFRTNYSLFMPIYDYMYGTMDKTSDSLYELSLKRKEESPNVVHLTHLITPESIYHLRLGFASFASRPYSPVWYLWLLWPVTLWSMMLTWIYGRTFVVERNRFDKLKLQTWCIPKYTLQSEELNMHGEVYVKKHPKLKVKLVDGSSLAVAVLLNTIPKGTTQLLIRGQLNKVAVAVAVALSEKGIQVAVSREDEYEKLDKSFGSKSEGKLVMSKSYSSYKIWLVGDEMTEEDQQKAAKGTVFIPFSQFPPKRVRKDCLYHSTPAMQSPRALENVDSCENWLPRRVMSVSRIAGIVHGLEGWEEHECGSTMSNIDKLSLVLVIRTICRKHSMASKPGILTDWPWKPLGSFKLVRWSPSLSSLLHGVVALDRREHVLDGVNRALIEHRRPETHTFHFLSGEATEDVAYQLGAPVNGVVIINSILCPVRNTGVETVLTGTASLTAIAGYSTYIDLMNNMDHCNFELIASWIFSVFPPQVPNVYSISEELNMYGEVYVKKHPKLKVKPAKVAVAVVVALSEKGIQKLDKSFGSMSEGKLVKSKSYSSYKIWLVGDEITEEDQRKATKGTLFIHFSEFPPKILHKDCFYHTTPAMQSPRTLENVDSCENWLPRRVTCISCIAGYCCTVWKGGRNMNVVPPSQTMTKFGKHVSSMDFSL</sequence>
<keyword evidence="4 6" id="KW-1133">Transmembrane helix</keyword>
<feature type="transmembrane region" description="Helical" evidence="6">
    <location>
        <begin position="18"/>
        <end position="37"/>
    </location>
</feature>
<comment type="caution">
    <text evidence="9">The sequence shown here is derived from an EMBL/GenBank/DDBJ whole genome shotgun (WGS) entry which is preliminary data.</text>
</comment>
<name>A0A6A2Z446_HIBSY</name>
<dbReference type="GO" id="GO:0008610">
    <property type="term" value="P:lipid biosynthetic process"/>
    <property type="evidence" value="ECO:0007669"/>
    <property type="project" value="InterPro"/>
</dbReference>
<evidence type="ECO:0000259" key="8">
    <source>
        <dbReference type="Pfam" id="PF12076"/>
    </source>
</evidence>
<feature type="transmembrane region" description="Helical" evidence="6">
    <location>
        <begin position="128"/>
        <end position="154"/>
    </location>
</feature>
<accession>A0A6A2Z446</accession>
<comment type="similarity">
    <text evidence="2">Belongs to the sterol desaturase family.</text>
</comment>
<evidence type="ECO:0000313" key="9">
    <source>
        <dbReference type="EMBL" id="KAE8686353.1"/>
    </source>
</evidence>
<dbReference type="Pfam" id="PF12076">
    <property type="entry name" value="CER1-like_C"/>
    <property type="match status" value="2"/>
</dbReference>
<dbReference type="InterPro" id="IPR050307">
    <property type="entry name" value="Sterol_Desaturase_Related"/>
</dbReference>
<feature type="domain" description="Fatty acid hydroxylase" evidence="7">
    <location>
        <begin position="128"/>
        <end position="217"/>
    </location>
</feature>
<feature type="domain" description="Very-long-chain aldehyde decarbonylase CER1-like C-terminal" evidence="8">
    <location>
        <begin position="361"/>
        <end position="513"/>
    </location>
</feature>
<evidence type="ECO:0000256" key="6">
    <source>
        <dbReference type="SAM" id="Phobius"/>
    </source>
</evidence>